<dbReference type="InterPro" id="IPR044016">
    <property type="entry name" value="Big_13"/>
</dbReference>
<proteinExistence type="predicted"/>
<feature type="region of interest" description="Disordered" evidence="1">
    <location>
        <begin position="1499"/>
        <end position="1521"/>
    </location>
</feature>
<sequence length="3349" mass="337347">MSATLKVLNAKTEIASYTIANGETLTIKAQDEVNYQLVDNLTGLGPQNIIAKRVGNDLQILLENGDTVPDVIIEDYYDNDDPAATTNLLIGQHENGNIYAYVPESGQTSDAVSMLAEQMAAPQALGGDEISGLWVFSPWWLLALIPLAAVAIAAGGGGKGGSATDTTAPDAPVIDAKADGSVTVTPAADASNATVTYTDENGKNQTVEIQKGDDGKWTPKGELPDGVTVNPDTGVVTIPDEAIKGGSDVTASNSDKAGNTSDATTATSVDTDAPNPPVIDAKDDGSVTVTPADDATKTEITYIDEDGNTQTVTVEKGDDGKWTPKSELPDGVTVNPDTGVVTIPDDAIKGGSDVTASNSDKAGNTSDATTATSVDTDAPNPPVIDAKDDGSVTVTPADDATKTEITYVDEDGNTQTVTVEKGDDGKWTPKGELPDGVTVNPDTGVITLPPSAVKDGSDVTAVATDNAGNSSDPVTETAKPNALIGNPVLSIPEAADKFINADEISDGVQATVTLPQGTSEGAVVTLTISGAENSTVTHTVTAEEAKAGKVDLVIAKDAVDTNGDYSVKADVKQGDHQAVSDAVDFAVDTVVPGDTDGDGKADQAPTVTIPENNDGSVNAEDLKDGIQANVTLPEGTQAGDTVTLTVTNPDGSTSTVTHTVTEDEVTAGSAEVTIPKAQIPTDGEYSVVADIKDAAGNTGLSSEPVKFDVDATVPGDTDGDGTADTTPTITIPEATNGVSKDELSDGVQTEVSLPKGTEAGDTVTLTVTDKDGNTSTVTHTVTQEEIDAGKAEITIPKEQFPTDGDYNVVAEITDPAGNSSGKGTETPVTVDTTAPSAPEVNTPSDGSVEVTLPTDAEVGDTVEITYTPEGSDQPTTAVITKGEDGTWTSNDPNVVVDGDKATIPADEVADGSTVTAVAKDPAGNSSSEDTGTVATPGAPVVTIPENADGGVNAKELEDGVQTNVALPEDTKAGDTVTLTVTNPDGSTSTVTHTVTEDEVTSGSAEVTIPKDQISEDGDYKVVADVTYSDGSKSPTSTATDFKVDATVPGDSDGDGVADDAGAPKVAIQDGDDGFINPKDLNEDGTANVTITFPADSGYQAGDVLTVTNPDGSTQTVTLTADDIANGVTVKVTPVDGQVNEVKAVVKDAAGNTSTEGTDTSTADLKVPGDTDGDGTADSAPVVTIPEATDGVNAKELEDGVQTNVTLPTGTQAGDTVTLSVTNPDGSTSTVTHTVTEAEVTAGSAEVTIPKEQVPTDGNYSVVADIKDAAGNSSLPSAPATFEVDKTIPGDTDGDGVVDSKPTVTIPEATDGVNKDELENGVQTEVTIPKGTEAGDTVVLTVTNPDGTTSTVTHTVTQDEIDSGKAEVTIPKDQIGQDGDYKVTAEIKDPAGNTSGTGDVADFTVDTTAPAAPTVTPSTTDGSVTITPPADADTKSVTVTFEDEDGNTHTVTATKGDDGNWSITEPTDQSSLPEGVTIDPTSGTITIPQDAVEDGSTVTATASDTAGNPSTPGEGPAGKDSPITIDTVAGDDVINATEAKAGVTVTGTALPGQEIVLTDEAGNELGTATTDAQGKWSIPLTADQVKAMGEGAETLTATVKDTETATTRNITVDTVVPGDSDGDGVADDAGAPKVAIQDGDDGFINPKDLNEDGTANVTITFPADSGYQAGDVLTVTNPDGSTQTVTLTADDIANGVTVKVTPVDGQVNEVKAVVKDAAGNTSTEGTDTSTADLKVPGDTDGDGTADSAPVVTIPEAADGVNAKELEDGVQTNVTLPTGTQAGDTVTLSVTNPDGSTSTVTHTVTEAEVTAGSAEVTIPKEQVPTDGNYSVVADIKDAAGNSSLPSAPATFEVDKTIPGDTDGDGVVDSKPTVTIPEATDGVNKDELENGVQTEVTIPKGTEAGDTVVLIVTNPDGTTSTVTHTVTQDEIDSGKADVTIPKDQIGTDGDYKVTAEIKDPAGNTSGTGDVADFTVDTTAPAAPTVTPSTTDGSVTITPPADADTKSVTINFTDEQDQPQTVKVVKNADGTWAIDGTAPTGVTVDPATGVVTIAQDAVKDGSTVTATASDTAGNSSTPETGTAGEDSLITIDTVAGDDVINATEAKAGVTVTGTALPGQEIVLTDEAGNVLGTVTTGEDGKWSVPLTADQVKAMGEGAETLTATVKGTTTTATRDISVDTQIPGGEDTDGDGKGDEAPVITFVEDTNSDGLLNSTEVGGDGKTTVNIAVPTGTAVGDTLIVTINDVATEVPVTAEILANGYTKEVPVTDGEKITVTASVQDAAGNESAQASKEATVDIATPTISINPISDGFINAAETNADLAISGTTTAEAGQTVTVTLNGKEYTAVVGNDGTWTATVPAADVAALAQGDQAVTANVSDKAGNPATEGTANVVVDTVVPTLTVDVADAINADNVSAVPVSGTSDLPNGSEVKITLTDADGNTVTVTATVTDGKYETTVDASGLKDGAITATASSTATDAAGNAPADATDTTANSKDSSAPTLSIDPISEGYINAAEAKGEIAISGTTTAEAGQTVTVTLNGKEYTAVVENDGTWTATVPAADVAALAQGDQAVTANVSDKAGNPATEAKANVVVDTVVPTLTVDVADTINATNASAVPVSGTSDLPNGSEVKITLTDADGNTVTVTATVTDGKYETTVDASSLKDGAITATASSSATDAAGNAPADATDATENIKDTTPSLEVTSLSVPNSVDEGSNAVFTVSLAEGHQGGTIDAPVLGGTATAVADYGTAIFSNGVTVDSTGKLVIPVGVTNFTISYPITEDQLTEGNETLSMDLGGKSAATTINDTSLTTLSISVANPEQREDDSSEGSVMTFTVTASQPATEDTKVTIDLSGQATAADYILAGGTVSGSQVTVIIKAGETTASFTLDPILEANLTVRGKQEGQETVVATITSVNDTTVTADTANNTGTNQFYDVTAVSTDGLIINSNPVAMITLTGDYSLLVGPIVTGDENNLSIGADNSNAEQATQAEGGIVTTDYDDIIYLGYTQDGEKDGYGNISNAYAAAGNGTITDGNVSWTTIDLAKGDDHLKMLGTLNQLARVYAGEGNDIIEIGGSMVGFTGGDDSATIFAESGDDTITIDGNIQFGSIYTGSGSDTIIIGGDTSFYNVIDLGSGNAMPNGYQSTYSGDNSLSLGNDNNIDLSTDKNNLTINGGVGDSAAVGITYIYGGAGVDNITVAKTIGDKAVISTGANDDTLTAGVITSGAKIDMGTGIDTVTLSGSGNSFRLTENVKGAEIIDINGSGANTLYVNADNVRNSGAEEIIKIQGGSDDTVNLGYAAAFSSLGETLIDSTKWAATGNTLTEDGHTYAAWQYGSDTTTLIYIESTISNII</sequence>
<reference evidence="4 5" key="1">
    <citation type="submission" date="2019-03" db="EMBL/GenBank/DDBJ databases">
        <title>Genomic Encyclopedia of Type Strains, Phase IV (KMG-IV): sequencing the most valuable type-strain genomes for metagenomic binning, comparative biology and taxonomic classification.</title>
        <authorList>
            <person name="Goeker M."/>
        </authorList>
    </citation>
    <scope>NUCLEOTIDE SEQUENCE [LARGE SCALE GENOMIC DNA]</scope>
    <source>
        <strain evidence="4 5">DSM 28140</strain>
    </source>
</reference>
<feature type="compositionally biased region" description="Low complexity" evidence="1">
    <location>
        <begin position="716"/>
        <end position="732"/>
    </location>
</feature>
<feature type="compositionally biased region" description="Low complexity" evidence="1">
    <location>
        <begin position="2472"/>
        <end position="2489"/>
    </location>
</feature>
<dbReference type="Pfam" id="PF17936">
    <property type="entry name" value="Big_6"/>
    <property type="match status" value="1"/>
</dbReference>
<feature type="compositionally biased region" description="Polar residues" evidence="1">
    <location>
        <begin position="354"/>
        <end position="364"/>
    </location>
</feature>
<feature type="compositionally biased region" description="Low complexity" evidence="1">
    <location>
        <begin position="365"/>
        <end position="378"/>
    </location>
</feature>
<feature type="region of interest" description="Disordered" evidence="1">
    <location>
        <begin position="1717"/>
        <end position="1747"/>
    </location>
</feature>
<feature type="region of interest" description="Disordered" evidence="1">
    <location>
        <begin position="716"/>
        <end position="745"/>
    </location>
</feature>
<feature type="compositionally biased region" description="Low complexity" evidence="1">
    <location>
        <begin position="1408"/>
        <end position="1420"/>
    </location>
</feature>
<organism evidence="4 5">
    <name type="scientific">Testudinibacter aquarius</name>
    <dbReference type="NCBI Taxonomy" id="1524974"/>
    <lineage>
        <taxon>Bacteria</taxon>
        <taxon>Pseudomonadati</taxon>
        <taxon>Pseudomonadota</taxon>
        <taxon>Gammaproteobacteria</taxon>
        <taxon>Pasteurellales</taxon>
        <taxon>Pasteurellaceae</taxon>
        <taxon>Testudinibacter</taxon>
    </lineage>
</organism>
<dbReference type="Gene3D" id="2.60.40.10">
    <property type="entry name" value="Immunoglobulins"/>
    <property type="match status" value="17"/>
</dbReference>
<dbReference type="InterPro" id="IPR041498">
    <property type="entry name" value="Big_6"/>
</dbReference>
<feature type="compositionally biased region" description="Polar residues" evidence="1">
    <location>
        <begin position="1150"/>
        <end position="1162"/>
    </location>
</feature>
<dbReference type="Pfam" id="PF19077">
    <property type="entry name" value="Big_13"/>
    <property type="match status" value="2"/>
</dbReference>
<dbReference type="RefSeq" id="WP_132966061.1">
    <property type="nucleotide sequence ID" value="NZ_SMCP01000004.1"/>
</dbReference>
<dbReference type="NCBIfam" id="NF033510">
    <property type="entry name" value="Ca_tandemer"/>
    <property type="match status" value="6"/>
</dbReference>
<feature type="region of interest" description="Disordered" evidence="1">
    <location>
        <begin position="1446"/>
        <end position="1475"/>
    </location>
</feature>
<feature type="region of interest" description="Disordered" evidence="1">
    <location>
        <begin position="594"/>
        <end position="619"/>
    </location>
</feature>
<feature type="compositionally biased region" description="Polar residues" evidence="1">
    <location>
        <begin position="1460"/>
        <end position="1471"/>
    </location>
</feature>
<gene>
    <name evidence="4" type="ORF">EDC16_10434</name>
</gene>
<evidence type="ECO:0000256" key="1">
    <source>
        <dbReference type="SAM" id="MobiDB-lite"/>
    </source>
</evidence>
<name>A0A4R3YA25_9PAST</name>
<feature type="compositionally biased region" description="Low complexity" evidence="1">
    <location>
        <begin position="260"/>
        <end position="273"/>
    </location>
</feature>
<dbReference type="SUPFAM" id="SSF141072">
    <property type="entry name" value="CalX-like"/>
    <property type="match status" value="1"/>
</dbReference>
<evidence type="ECO:0000259" key="3">
    <source>
        <dbReference type="Pfam" id="PF19077"/>
    </source>
</evidence>
<feature type="domain" description="Bacterial Ig-like" evidence="3">
    <location>
        <begin position="2296"/>
        <end position="2393"/>
    </location>
</feature>
<feature type="compositionally biased region" description="Basic and acidic residues" evidence="1">
    <location>
        <begin position="315"/>
        <end position="328"/>
    </location>
</feature>
<feature type="compositionally biased region" description="Polar residues" evidence="1">
    <location>
        <begin position="2061"/>
        <end position="2076"/>
    </location>
</feature>
<evidence type="ECO:0000313" key="4">
    <source>
        <dbReference type="EMBL" id="TCV87848.1"/>
    </source>
</evidence>
<dbReference type="Gene3D" id="2.60.40.2030">
    <property type="match status" value="1"/>
</dbReference>
<feature type="region of interest" description="Disordered" evidence="1">
    <location>
        <begin position="1977"/>
        <end position="1998"/>
    </location>
</feature>
<dbReference type="InterPro" id="IPR038081">
    <property type="entry name" value="CalX-like_sf"/>
</dbReference>
<feature type="compositionally biased region" description="Polar residues" evidence="1">
    <location>
        <begin position="816"/>
        <end position="845"/>
    </location>
</feature>
<feature type="compositionally biased region" description="Polar residues" evidence="1">
    <location>
        <begin position="923"/>
        <end position="933"/>
    </location>
</feature>
<comment type="caution">
    <text evidence="4">The sequence shown here is derived from an EMBL/GenBank/DDBJ whole genome shotgun (WGS) entry which is preliminary data.</text>
</comment>
<evidence type="ECO:0000259" key="2">
    <source>
        <dbReference type="Pfam" id="PF17936"/>
    </source>
</evidence>
<feature type="domain" description="Bacterial Ig-like" evidence="3">
    <location>
        <begin position="2520"/>
        <end position="2593"/>
    </location>
</feature>
<dbReference type="EMBL" id="SMCP01000004">
    <property type="protein sequence ID" value="TCV87848.1"/>
    <property type="molecule type" value="Genomic_DNA"/>
</dbReference>
<feature type="domain" description="Bacterial Ig" evidence="2">
    <location>
        <begin position="1538"/>
        <end position="1611"/>
    </location>
</feature>
<feature type="region of interest" description="Disordered" evidence="1">
    <location>
        <begin position="2472"/>
        <end position="2499"/>
    </location>
</feature>
<evidence type="ECO:0000313" key="5">
    <source>
        <dbReference type="Proteomes" id="UP000294619"/>
    </source>
</evidence>
<protein>
    <submittedName>
        <fullName evidence="4">Uncharacterized protein</fullName>
    </submittedName>
</protein>
<feature type="region of interest" description="Disordered" evidence="1">
    <location>
        <begin position="1276"/>
        <end position="1307"/>
    </location>
</feature>
<dbReference type="InterPro" id="IPR013783">
    <property type="entry name" value="Ig-like_fold"/>
</dbReference>
<feature type="region of interest" description="Disordered" evidence="1">
    <location>
        <begin position="1149"/>
        <end position="1179"/>
    </location>
</feature>
<feature type="region of interest" description="Disordered" evidence="1">
    <location>
        <begin position="309"/>
        <end position="396"/>
    </location>
</feature>
<feature type="compositionally biased region" description="Polar residues" evidence="1">
    <location>
        <begin position="1718"/>
        <end position="1730"/>
    </location>
</feature>
<feature type="compositionally biased region" description="Polar residues" evidence="1">
    <location>
        <begin position="605"/>
        <end position="616"/>
    </location>
</feature>
<feature type="region of interest" description="Disordered" evidence="1">
    <location>
        <begin position="1408"/>
        <end position="1430"/>
    </location>
</feature>
<feature type="region of interest" description="Disordered" evidence="1">
    <location>
        <begin position="2061"/>
        <end position="2082"/>
    </location>
</feature>
<accession>A0A4R3YA25</accession>
<feature type="region of interest" description="Disordered" evidence="1">
    <location>
        <begin position="814"/>
        <end position="851"/>
    </location>
</feature>
<feature type="compositionally biased region" description="Polar residues" evidence="1">
    <location>
        <begin position="1499"/>
        <end position="1510"/>
    </location>
</feature>
<feature type="compositionally biased region" description="Low complexity" evidence="1">
    <location>
        <begin position="1977"/>
        <end position="1988"/>
    </location>
</feature>
<dbReference type="Proteomes" id="UP000294619">
    <property type="component" value="Unassembled WGS sequence"/>
</dbReference>
<feature type="region of interest" description="Disordered" evidence="1">
    <location>
        <begin position="918"/>
        <end position="950"/>
    </location>
</feature>
<feature type="region of interest" description="Disordered" evidence="1">
    <location>
        <begin position="240"/>
        <end position="291"/>
    </location>
</feature>
<feature type="compositionally biased region" description="Polar residues" evidence="1">
    <location>
        <begin position="249"/>
        <end position="259"/>
    </location>
</feature>